<accession>A0A5J4R643</accession>
<dbReference type="Gene3D" id="1.25.40.390">
    <property type="match status" value="2"/>
</dbReference>
<proteinExistence type="predicted"/>
<dbReference type="InterPro" id="IPR041662">
    <property type="entry name" value="SusD-like_2"/>
</dbReference>
<organism evidence="1">
    <name type="scientific">termite gut metagenome</name>
    <dbReference type="NCBI Taxonomy" id="433724"/>
    <lineage>
        <taxon>unclassified sequences</taxon>
        <taxon>metagenomes</taxon>
        <taxon>organismal metagenomes</taxon>
    </lineage>
</organism>
<dbReference type="Pfam" id="PF12771">
    <property type="entry name" value="SusD-like_2"/>
    <property type="match status" value="1"/>
</dbReference>
<dbReference type="SUPFAM" id="SSF48452">
    <property type="entry name" value="TPR-like"/>
    <property type="match status" value="1"/>
</dbReference>
<dbReference type="InterPro" id="IPR011990">
    <property type="entry name" value="TPR-like_helical_dom_sf"/>
</dbReference>
<evidence type="ECO:0008006" key="2">
    <source>
        <dbReference type="Google" id="ProtNLM"/>
    </source>
</evidence>
<dbReference type="Gene3D" id="1.20.120.840">
    <property type="entry name" value="SusD-like, tetratrico peptide repeats domain"/>
    <property type="match status" value="1"/>
</dbReference>
<name>A0A5J4R643_9ZZZZ</name>
<sequence>MIAMKSIIKLSGRLLSVAVLSTALVACSEDIMDDINKDINHSTDAQAKYLLADVLTSTAFSNVGGDFNTYCSSYVEHEVGVHNQLYRAEYREGEPSAASTFNNVWGNCYGTLKDAKIIISKCSEGGSQEGNNITKGIGEVMAAYNLALITDMYGDTPWTEACDYATYMNPKIDKQEDIYKDIMAYLDAAIKDLQGSDSHSSGSVGAYDFIYNGDASKWLKFAYGLKARYTMRLIKRSENVNADLGNIIEYVSKSFTSADEQAAFAIYDASNLNPLFDFQWSRDALGASQSLANKLIERNDPRIARVFASADRMQMQITGPEDEAYFMAPNGANDQVQFSYNTSIFVFSQTAPTLLLSYHEILFLKAEALCRLNRITEAEDALKEAVVAGIANTEVNVNAAFEAPTVNSYGGIVETTTAITEDDANAYFDNEVKELFDANPLKETMNQKYIAFFGASGESTECYQDIRRLKALGENWITLENKNPFPLRCPYGVDDTTTNPNVKAAYGDGLYVFSEPVWWAGGTR</sequence>
<dbReference type="EMBL" id="SNRY01001695">
    <property type="protein sequence ID" value="KAA6329149.1"/>
    <property type="molecule type" value="Genomic_DNA"/>
</dbReference>
<dbReference type="PROSITE" id="PS51257">
    <property type="entry name" value="PROKAR_LIPOPROTEIN"/>
    <property type="match status" value="1"/>
</dbReference>
<evidence type="ECO:0000313" key="1">
    <source>
        <dbReference type="EMBL" id="KAA6329149.1"/>
    </source>
</evidence>
<dbReference type="AlphaFoldDB" id="A0A5J4R643"/>
<protein>
    <recommendedName>
        <fullName evidence="2">SusD/RagB family nutrient-binding outer membrane lipoprotein</fullName>
    </recommendedName>
</protein>
<comment type="caution">
    <text evidence="1">The sequence shown here is derived from an EMBL/GenBank/DDBJ whole genome shotgun (WGS) entry which is preliminary data.</text>
</comment>
<gene>
    <name evidence="1" type="ORF">EZS27_022017</name>
</gene>
<reference evidence="1" key="1">
    <citation type="submission" date="2019-03" db="EMBL/GenBank/DDBJ databases">
        <title>Single cell metagenomics reveals metabolic interactions within the superorganism composed of flagellate Streblomastix strix and complex community of Bacteroidetes bacteria on its surface.</title>
        <authorList>
            <person name="Treitli S.C."/>
            <person name="Kolisko M."/>
            <person name="Husnik F."/>
            <person name="Keeling P."/>
            <person name="Hampl V."/>
        </authorList>
    </citation>
    <scope>NUCLEOTIDE SEQUENCE</scope>
    <source>
        <strain evidence="1">STM</strain>
    </source>
</reference>